<reference evidence="2" key="1">
    <citation type="journal article" date="2020" name="Stud. Mycol.">
        <title>101 Dothideomycetes genomes: a test case for predicting lifestyles and emergence of pathogens.</title>
        <authorList>
            <person name="Haridas S."/>
            <person name="Albert R."/>
            <person name="Binder M."/>
            <person name="Bloem J."/>
            <person name="Labutti K."/>
            <person name="Salamov A."/>
            <person name="Andreopoulos B."/>
            <person name="Baker S."/>
            <person name="Barry K."/>
            <person name="Bills G."/>
            <person name="Bluhm B."/>
            <person name="Cannon C."/>
            <person name="Castanera R."/>
            <person name="Culley D."/>
            <person name="Daum C."/>
            <person name="Ezra D."/>
            <person name="Gonzalez J."/>
            <person name="Henrissat B."/>
            <person name="Kuo A."/>
            <person name="Liang C."/>
            <person name="Lipzen A."/>
            <person name="Lutzoni F."/>
            <person name="Magnuson J."/>
            <person name="Mondo S."/>
            <person name="Nolan M."/>
            <person name="Ohm R."/>
            <person name="Pangilinan J."/>
            <person name="Park H.-J."/>
            <person name="Ramirez L."/>
            <person name="Alfaro M."/>
            <person name="Sun H."/>
            <person name="Tritt A."/>
            <person name="Yoshinaga Y."/>
            <person name="Zwiers L.-H."/>
            <person name="Turgeon B."/>
            <person name="Goodwin S."/>
            <person name="Spatafora J."/>
            <person name="Crous P."/>
            <person name="Grigoriev I."/>
        </authorList>
    </citation>
    <scope>NUCLEOTIDE SEQUENCE</scope>
    <source>
        <strain evidence="2">CBS 690.94</strain>
    </source>
</reference>
<dbReference type="Proteomes" id="UP000799764">
    <property type="component" value="Unassembled WGS sequence"/>
</dbReference>
<protein>
    <submittedName>
        <fullName evidence="2">HET-domain-containing protein</fullName>
    </submittedName>
</protein>
<comment type="caution">
    <text evidence="2">The sequence shown here is derived from an EMBL/GenBank/DDBJ whole genome shotgun (WGS) entry which is preliminary data.</text>
</comment>
<evidence type="ECO:0000313" key="3">
    <source>
        <dbReference type="Proteomes" id="UP000799764"/>
    </source>
</evidence>
<dbReference type="PANTHER" id="PTHR10622:SF10">
    <property type="entry name" value="HET DOMAIN-CONTAINING PROTEIN"/>
    <property type="match status" value="1"/>
</dbReference>
<dbReference type="OrthoDB" id="674604at2759"/>
<dbReference type="EMBL" id="MU001506">
    <property type="protein sequence ID" value="KAF2440849.1"/>
    <property type="molecule type" value="Genomic_DNA"/>
</dbReference>
<feature type="domain" description="Heterokaryon incompatibility" evidence="1">
    <location>
        <begin position="21"/>
        <end position="107"/>
    </location>
</feature>
<evidence type="ECO:0000259" key="1">
    <source>
        <dbReference type="Pfam" id="PF06985"/>
    </source>
</evidence>
<accession>A0A9P4PD40</accession>
<proteinExistence type="predicted"/>
<organism evidence="2 3">
    <name type="scientific">Karstenula rhodostoma CBS 690.94</name>
    <dbReference type="NCBI Taxonomy" id="1392251"/>
    <lineage>
        <taxon>Eukaryota</taxon>
        <taxon>Fungi</taxon>
        <taxon>Dikarya</taxon>
        <taxon>Ascomycota</taxon>
        <taxon>Pezizomycotina</taxon>
        <taxon>Dothideomycetes</taxon>
        <taxon>Pleosporomycetidae</taxon>
        <taxon>Pleosporales</taxon>
        <taxon>Massarineae</taxon>
        <taxon>Didymosphaeriaceae</taxon>
        <taxon>Karstenula</taxon>
    </lineage>
</organism>
<sequence length="613" mass="70573">MWLLDTKTITLSQQSDDNVRYAILSHRWGNDNDEVSFTDIQHPRSMPRKKGYDKIEKCCKQALRDGYKYAWVDTCCIDKRSSAELQEAINSMFRWYERAGVCYAYLEDVPLRRMEESEWFTRGWTLQELLAPRVVQFFDNAWKFLGDHKTLLIEIHEATKIEPGVLQKTMSLHNCSIAERMSWAAGRRTKRIEDRAYSLFGIFQVHLPMLYGEREAAFQRLQQAILRTSEDDTLFAWTGVTETHAGLLAPNLEAFRDGALLQTDASGPLLRLSGSDATERSIGITAKLIPWHMETYLVFLGCIRHEDGRKEGVGIYLRMLDEDNSFARIEFSGVDLAFLPIPNRDSLLFLGMIELLTPCKRESWRTWAVSRSISVRQLPLLENHKECLKEKIYGFQVSTPADRILAYPAKLPGFVELLRPSGSSQASAGVSISDVSKRENLIWAVDGTFLDRGIVGALHSQAHPIRDIHFGFDHLFNPILYIRKATIIQRTVTIDSFLKWANSPKSLIASLSSLFISILPPYAEQNDTPIQEAYFWNERKSYRVFDHGDRDFWAIRVDRKKVVELCFFPEVPLWLKLKRVPTQYGMVWDITLEAEKTITQILEDVLPGLKVYE</sequence>
<keyword evidence="3" id="KW-1185">Reference proteome</keyword>
<gene>
    <name evidence="2" type="ORF">P171DRAFT_393661</name>
</gene>
<dbReference type="Pfam" id="PF06985">
    <property type="entry name" value="HET"/>
    <property type="match status" value="1"/>
</dbReference>
<evidence type="ECO:0000313" key="2">
    <source>
        <dbReference type="EMBL" id="KAF2440849.1"/>
    </source>
</evidence>
<dbReference type="AlphaFoldDB" id="A0A9P4PD40"/>
<name>A0A9P4PD40_9PLEO</name>
<dbReference type="InterPro" id="IPR010730">
    <property type="entry name" value="HET"/>
</dbReference>
<dbReference type="PANTHER" id="PTHR10622">
    <property type="entry name" value="HET DOMAIN-CONTAINING PROTEIN"/>
    <property type="match status" value="1"/>
</dbReference>